<reference evidence="1" key="2">
    <citation type="submission" date="2023-04" db="EMBL/GenBank/DDBJ databases">
        <title>Paracnuella aquatica gen. nov., sp. nov., a member of the family Chitinophagaceae isolated from a hot spring.</title>
        <authorList>
            <person name="Wang C."/>
        </authorList>
    </citation>
    <scope>NUCLEOTIDE SEQUENCE</scope>
    <source>
        <strain evidence="1">LB-8</strain>
    </source>
</reference>
<protein>
    <submittedName>
        <fullName evidence="1">Uncharacterized protein</fullName>
    </submittedName>
</protein>
<gene>
    <name evidence="1" type="ORF">OCK74_08695</name>
</gene>
<evidence type="ECO:0000313" key="1">
    <source>
        <dbReference type="EMBL" id="MCU7549191.1"/>
    </source>
</evidence>
<proteinExistence type="predicted"/>
<sequence length="147" mass="17241">MSNRTTDFLARFSKLGIENNISFSSQEILNDCAIGLDGKHRKLVVLKQCGQFEYDWHIINLDEVLSCFIKKTYRGIKAGELKKRGIDNYLESIILRLEFLDHRTPIEISFYEHAVHKGRKVLELDRKAKNWQIMLSKMIRNQLQMIA</sequence>
<name>A0A9X2XUB0_9BACT</name>
<organism evidence="1 2">
    <name type="scientific">Paraflavisolibacter caeni</name>
    <dbReference type="NCBI Taxonomy" id="2982496"/>
    <lineage>
        <taxon>Bacteria</taxon>
        <taxon>Pseudomonadati</taxon>
        <taxon>Bacteroidota</taxon>
        <taxon>Chitinophagia</taxon>
        <taxon>Chitinophagales</taxon>
        <taxon>Chitinophagaceae</taxon>
        <taxon>Paraflavisolibacter</taxon>
    </lineage>
</organism>
<accession>A0A9X2XUB0</accession>
<reference evidence="1" key="1">
    <citation type="submission" date="2022-09" db="EMBL/GenBank/DDBJ databases">
        <authorList>
            <person name="Yuan C."/>
            <person name="Ke Z."/>
        </authorList>
    </citation>
    <scope>NUCLEOTIDE SEQUENCE</scope>
    <source>
        <strain evidence="1">LB-8</strain>
    </source>
</reference>
<comment type="caution">
    <text evidence="1">The sequence shown here is derived from an EMBL/GenBank/DDBJ whole genome shotgun (WGS) entry which is preliminary data.</text>
</comment>
<dbReference type="AlphaFoldDB" id="A0A9X2XUB0"/>
<dbReference type="EMBL" id="JAOTIF010000004">
    <property type="protein sequence ID" value="MCU7549191.1"/>
    <property type="molecule type" value="Genomic_DNA"/>
</dbReference>
<dbReference type="Proteomes" id="UP001155483">
    <property type="component" value="Unassembled WGS sequence"/>
</dbReference>
<evidence type="ECO:0000313" key="2">
    <source>
        <dbReference type="Proteomes" id="UP001155483"/>
    </source>
</evidence>
<keyword evidence="2" id="KW-1185">Reference proteome</keyword>